<evidence type="ECO:0000256" key="7">
    <source>
        <dbReference type="HAMAP-Rule" id="MF_03179"/>
    </source>
</evidence>
<dbReference type="Gene3D" id="3.30.420.40">
    <property type="match status" value="2"/>
</dbReference>
<evidence type="ECO:0000256" key="1">
    <source>
        <dbReference type="ARBA" id="ARBA00012156"/>
    </source>
</evidence>
<dbReference type="InterPro" id="IPR017860">
    <property type="entry name" value="Peptidase_M22_CS"/>
</dbReference>
<evidence type="ECO:0000313" key="9">
    <source>
        <dbReference type="EMBL" id="KAF2863322.1"/>
    </source>
</evidence>
<dbReference type="SUPFAM" id="SSF53067">
    <property type="entry name" value="Actin-like ATPase domain"/>
    <property type="match status" value="2"/>
</dbReference>
<dbReference type="GO" id="GO:0006508">
    <property type="term" value="P:proteolysis"/>
    <property type="evidence" value="ECO:0007669"/>
    <property type="project" value="UniProtKB-KW"/>
</dbReference>
<dbReference type="GO" id="GO:0072670">
    <property type="term" value="P:mitochondrial tRNA threonylcarbamoyladenosine modification"/>
    <property type="evidence" value="ECO:0007669"/>
    <property type="project" value="TreeGrafter"/>
</dbReference>
<dbReference type="EMBL" id="MU005961">
    <property type="protein sequence ID" value="KAF2863322.1"/>
    <property type="molecule type" value="Genomic_DNA"/>
</dbReference>
<evidence type="ECO:0000313" key="10">
    <source>
        <dbReference type="Proteomes" id="UP000799421"/>
    </source>
</evidence>
<keyword evidence="7" id="KW-0496">Mitochondrion</keyword>
<dbReference type="EC" id="2.3.1.234" evidence="1"/>
<dbReference type="PRINTS" id="PR00789">
    <property type="entry name" value="OSIALOPTASE"/>
</dbReference>
<comment type="catalytic activity">
    <reaction evidence="6 7">
        <text>L-threonylcarbamoyladenylate + adenosine(37) in tRNA = N(6)-L-threonylcarbamoyladenosine(37) in tRNA + AMP + H(+)</text>
        <dbReference type="Rhea" id="RHEA:37059"/>
        <dbReference type="Rhea" id="RHEA-COMP:10162"/>
        <dbReference type="Rhea" id="RHEA-COMP:10163"/>
        <dbReference type="ChEBI" id="CHEBI:15378"/>
        <dbReference type="ChEBI" id="CHEBI:73682"/>
        <dbReference type="ChEBI" id="CHEBI:74411"/>
        <dbReference type="ChEBI" id="CHEBI:74418"/>
        <dbReference type="ChEBI" id="CHEBI:456215"/>
        <dbReference type="EC" id="2.3.1.234"/>
    </reaction>
</comment>
<dbReference type="Pfam" id="PF00814">
    <property type="entry name" value="TsaD"/>
    <property type="match status" value="1"/>
</dbReference>
<evidence type="ECO:0000256" key="6">
    <source>
        <dbReference type="ARBA" id="ARBA00048117"/>
    </source>
</evidence>
<keyword evidence="9" id="KW-0645">Protease</keyword>
<evidence type="ECO:0000256" key="4">
    <source>
        <dbReference type="ARBA" id="ARBA00022723"/>
    </source>
</evidence>
<keyword evidence="5 7" id="KW-0012">Acyltransferase</keyword>
<dbReference type="OrthoDB" id="10259622at2759"/>
<dbReference type="GO" id="GO:0008233">
    <property type="term" value="F:peptidase activity"/>
    <property type="evidence" value="ECO:0007669"/>
    <property type="project" value="UniProtKB-KW"/>
</dbReference>
<keyword evidence="9" id="KW-0378">Hydrolase</keyword>
<dbReference type="InterPro" id="IPR000905">
    <property type="entry name" value="Gcp-like_dom"/>
</dbReference>
<accession>A0A6A7C7V0</accession>
<dbReference type="PROSITE" id="PS01016">
    <property type="entry name" value="GLYCOPROTEASE"/>
    <property type="match status" value="1"/>
</dbReference>
<keyword evidence="3 7" id="KW-0819">tRNA processing</keyword>
<organism evidence="9 10">
    <name type="scientific">Piedraia hortae CBS 480.64</name>
    <dbReference type="NCBI Taxonomy" id="1314780"/>
    <lineage>
        <taxon>Eukaryota</taxon>
        <taxon>Fungi</taxon>
        <taxon>Dikarya</taxon>
        <taxon>Ascomycota</taxon>
        <taxon>Pezizomycotina</taxon>
        <taxon>Dothideomycetes</taxon>
        <taxon>Dothideomycetidae</taxon>
        <taxon>Capnodiales</taxon>
        <taxon>Piedraiaceae</taxon>
        <taxon>Piedraia</taxon>
    </lineage>
</organism>
<comment type="function">
    <text evidence="7">Required for the formation of a threonylcarbamoyl group on adenosine at position 37 (t(6)A37) in mitochondrial tRNAs that read codons beginning with adenine. Probably involved in the transfer of the threonylcarbamoyl moiety of threonylcarbamoyl-AMP (TC-AMP) to the N6 group of A37. Involved in mitochondrial genome maintenance.</text>
</comment>
<comment type="subcellular location">
    <subcellularLocation>
        <location evidence="7">Mitochondrion</location>
    </subcellularLocation>
</comment>
<comment type="subunit">
    <text evidence="7">Homodimer.</text>
</comment>
<dbReference type="GO" id="GO:0005739">
    <property type="term" value="C:mitochondrion"/>
    <property type="evidence" value="ECO:0007669"/>
    <property type="project" value="UniProtKB-SubCell"/>
</dbReference>
<dbReference type="InterPro" id="IPR022450">
    <property type="entry name" value="TsaD"/>
</dbReference>
<dbReference type="GO" id="GO:0061711">
    <property type="term" value="F:tRNA N(6)-L-threonylcarbamoyladenine synthase activity"/>
    <property type="evidence" value="ECO:0007669"/>
    <property type="project" value="UniProtKB-EC"/>
</dbReference>
<evidence type="ECO:0000256" key="5">
    <source>
        <dbReference type="ARBA" id="ARBA00023315"/>
    </source>
</evidence>
<dbReference type="PANTHER" id="PTHR11735">
    <property type="entry name" value="TRNA N6-ADENOSINE THREONYLCARBAMOYLTRANSFERASE"/>
    <property type="match status" value="1"/>
</dbReference>
<evidence type="ECO:0000256" key="2">
    <source>
        <dbReference type="ARBA" id="ARBA00022679"/>
    </source>
</evidence>
<protein>
    <recommendedName>
        <fullName evidence="1">N(6)-L-threonylcarbamoyladenine synthase</fullName>
        <ecNumber evidence="1">2.3.1.234</ecNumber>
    </recommendedName>
</protein>
<dbReference type="NCBIfam" id="TIGR00329">
    <property type="entry name" value="gcp_kae1"/>
    <property type="match status" value="1"/>
</dbReference>
<gene>
    <name evidence="9" type="ORF">K470DRAFT_255010</name>
</gene>
<dbReference type="InterPro" id="IPR043129">
    <property type="entry name" value="ATPase_NBD"/>
</dbReference>
<reference evidence="9" key="1">
    <citation type="journal article" date="2020" name="Stud. Mycol.">
        <title>101 Dothideomycetes genomes: a test case for predicting lifestyles and emergence of pathogens.</title>
        <authorList>
            <person name="Haridas S."/>
            <person name="Albert R."/>
            <person name="Binder M."/>
            <person name="Bloem J."/>
            <person name="Labutti K."/>
            <person name="Salamov A."/>
            <person name="Andreopoulos B."/>
            <person name="Baker S."/>
            <person name="Barry K."/>
            <person name="Bills G."/>
            <person name="Bluhm B."/>
            <person name="Cannon C."/>
            <person name="Castanera R."/>
            <person name="Culley D."/>
            <person name="Daum C."/>
            <person name="Ezra D."/>
            <person name="Gonzalez J."/>
            <person name="Henrissat B."/>
            <person name="Kuo A."/>
            <person name="Liang C."/>
            <person name="Lipzen A."/>
            <person name="Lutzoni F."/>
            <person name="Magnuson J."/>
            <person name="Mondo S."/>
            <person name="Nolan M."/>
            <person name="Ohm R."/>
            <person name="Pangilinan J."/>
            <person name="Park H.-J."/>
            <person name="Ramirez L."/>
            <person name="Alfaro M."/>
            <person name="Sun H."/>
            <person name="Tritt A."/>
            <person name="Yoshinaga Y."/>
            <person name="Zwiers L.-H."/>
            <person name="Turgeon B."/>
            <person name="Goodwin S."/>
            <person name="Spatafora J."/>
            <person name="Crous P."/>
            <person name="Grigoriev I."/>
        </authorList>
    </citation>
    <scope>NUCLEOTIDE SEQUENCE</scope>
    <source>
        <strain evidence="9">CBS 480.64</strain>
    </source>
</reference>
<evidence type="ECO:0000259" key="8">
    <source>
        <dbReference type="Pfam" id="PF00814"/>
    </source>
</evidence>
<sequence>MYRAASLLSRTSRRQITTLAIETSCDDTSVALLTNDKSTTEVHFHKTLTSDNSAYGGIHPLVAQSSHQRLLAPLIREASLLLPKLPPLDMVAATRGPGMYSNLSVGLSIAKGLAVAWNVPLIGVHHMQAHALTPRLAASLQNKPTPSFPFMTLLVSGGHTLLLDTKNTVDHFLIAETKDIAIGDCLDKCARAILPSEALKSTVPYGRALEEFSALNSESYKPPKSRSEEITPRESEWDWALPPPLKSNRRLEFSFSGLLSSVERIVFTSNEISLRERRHLACEVQRVAFEHLLSRILIRLEAGVDTPKALVVSGGVAANKVLKTVLRRGLDVRGYANVELVFPPMELCGDNALMIAWTAVEMWELGFVSELGIEPFRKWPLDGMVAGGGVLGVDGWIGR</sequence>
<proteinExistence type="inferred from homology"/>
<keyword evidence="10" id="KW-1185">Reference proteome</keyword>
<dbReference type="AlphaFoldDB" id="A0A6A7C7V0"/>
<dbReference type="GO" id="GO:0046872">
    <property type="term" value="F:metal ion binding"/>
    <property type="evidence" value="ECO:0007669"/>
    <property type="project" value="UniProtKB-KW"/>
</dbReference>
<dbReference type="InterPro" id="IPR017861">
    <property type="entry name" value="KAE1/TsaD"/>
</dbReference>
<feature type="domain" description="Gcp-like" evidence="8">
    <location>
        <begin position="52"/>
        <end position="357"/>
    </location>
</feature>
<name>A0A6A7C7V0_9PEZI</name>
<dbReference type="PANTHER" id="PTHR11735:SF6">
    <property type="entry name" value="TRNA N6-ADENOSINE THREONYLCARBAMOYLTRANSFERASE, MITOCHONDRIAL"/>
    <property type="match status" value="1"/>
</dbReference>
<comment type="cofactor">
    <cofactor evidence="7">
        <name>a divalent metal cation</name>
        <dbReference type="ChEBI" id="CHEBI:60240"/>
    </cofactor>
    <text evidence="7">Binds 1 divalent metal cation per subunit.</text>
</comment>
<dbReference type="Proteomes" id="UP000799421">
    <property type="component" value="Unassembled WGS sequence"/>
</dbReference>
<dbReference type="HAMAP" id="MF_01445">
    <property type="entry name" value="TsaD"/>
    <property type="match status" value="1"/>
</dbReference>
<evidence type="ECO:0000256" key="3">
    <source>
        <dbReference type="ARBA" id="ARBA00022694"/>
    </source>
</evidence>
<comment type="similarity">
    <text evidence="7">Belongs to the KAE1 / TsaD family.</text>
</comment>
<keyword evidence="2 7" id="KW-0808">Transferase</keyword>
<keyword evidence="4 7" id="KW-0479">Metal-binding</keyword>